<sequence length="65" mass="6843">MTMTVVRINGMKCQHCAGSVKKALEELGATEVQVDPAKGEACFSGVIDNDAMRQAIAAKGFSVVE</sequence>
<dbReference type="CDD" id="cd00371">
    <property type="entry name" value="HMA"/>
    <property type="match status" value="1"/>
</dbReference>
<name>A0A7T6AQ20_9BACT</name>
<feature type="domain" description="HMA" evidence="1">
    <location>
        <begin position="2"/>
        <end position="64"/>
    </location>
</feature>
<evidence type="ECO:0000259" key="1">
    <source>
        <dbReference type="PROSITE" id="PS50846"/>
    </source>
</evidence>
<reference evidence="2 3" key="1">
    <citation type="submission" date="2020-05" db="EMBL/GenBank/DDBJ databases">
        <title>Complete genome of Desulfobulbus oligotrophicus.</title>
        <authorList>
            <person name="Podar M."/>
        </authorList>
    </citation>
    <scope>NUCLEOTIDE SEQUENCE [LARGE SCALE GENOMIC DNA]</scope>
    <source>
        <strain evidence="2 3">Prop6</strain>
    </source>
</reference>
<evidence type="ECO:0000313" key="2">
    <source>
        <dbReference type="EMBL" id="QQG65256.1"/>
    </source>
</evidence>
<dbReference type="GO" id="GO:0046872">
    <property type="term" value="F:metal ion binding"/>
    <property type="evidence" value="ECO:0007669"/>
    <property type="project" value="InterPro"/>
</dbReference>
<gene>
    <name evidence="2" type="ORF">HP555_04950</name>
</gene>
<organism evidence="2 3">
    <name type="scientific">Desulfobulbus oligotrophicus</name>
    <dbReference type="NCBI Taxonomy" id="1909699"/>
    <lineage>
        <taxon>Bacteria</taxon>
        <taxon>Pseudomonadati</taxon>
        <taxon>Thermodesulfobacteriota</taxon>
        <taxon>Desulfobulbia</taxon>
        <taxon>Desulfobulbales</taxon>
        <taxon>Desulfobulbaceae</taxon>
        <taxon>Desulfobulbus</taxon>
    </lineage>
</organism>
<evidence type="ECO:0000313" key="3">
    <source>
        <dbReference type="Proteomes" id="UP000596092"/>
    </source>
</evidence>
<dbReference type="InterPro" id="IPR006121">
    <property type="entry name" value="HMA_dom"/>
</dbReference>
<dbReference type="PROSITE" id="PS50846">
    <property type="entry name" value="HMA_2"/>
    <property type="match status" value="1"/>
</dbReference>
<dbReference type="Gene3D" id="3.30.70.100">
    <property type="match status" value="1"/>
</dbReference>
<proteinExistence type="predicted"/>
<dbReference type="Pfam" id="PF00403">
    <property type="entry name" value="HMA"/>
    <property type="match status" value="1"/>
</dbReference>
<keyword evidence="3" id="KW-1185">Reference proteome</keyword>
<dbReference type="EMBL" id="CP054140">
    <property type="protein sequence ID" value="QQG65256.1"/>
    <property type="molecule type" value="Genomic_DNA"/>
</dbReference>
<dbReference type="Proteomes" id="UP000596092">
    <property type="component" value="Chromosome"/>
</dbReference>
<dbReference type="SUPFAM" id="SSF55008">
    <property type="entry name" value="HMA, heavy metal-associated domain"/>
    <property type="match status" value="1"/>
</dbReference>
<dbReference type="InterPro" id="IPR036163">
    <property type="entry name" value="HMA_dom_sf"/>
</dbReference>
<dbReference type="KEGG" id="dog:HP555_04950"/>
<dbReference type="AlphaFoldDB" id="A0A7T6AQ20"/>
<protein>
    <submittedName>
        <fullName evidence="2">Heavy-metal-associated domain-containing protein</fullName>
    </submittedName>
</protein>
<accession>A0A7T6AQ20</accession>